<dbReference type="InterPro" id="IPR023346">
    <property type="entry name" value="Lysozyme-like_dom_sf"/>
</dbReference>
<dbReference type="Gene3D" id="3.10.350.10">
    <property type="entry name" value="LysM domain"/>
    <property type="match status" value="2"/>
</dbReference>
<dbReference type="EMBL" id="BAAANO010000013">
    <property type="protein sequence ID" value="GAA2005717.1"/>
    <property type="molecule type" value="Genomic_DNA"/>
</dbReference>
<feature type="domain" description="LysM" evidence="2">
    <location>
        <begin position="54"/>
        <end position="98"/>
    </location>
</feature>
<evidence type="ECO:0000259" key="2">
    <source>
        <dbReference type="PROSITE" id="PS51782"/>
    </source>
</evidence>
<reference evidence="3 4" key="1">
    <citation type="journal article" date="2019" name="Int. J. Syst. Evol. Microbiol.">
        <title>The Global Catalogue of Microorganisms (GCM) 10K type strain sequencing project: providing services to taxonomists for standard genome sequencing and annotation.</title>
        <authorList>
            <consortium name="The Broad Institute Genomics Platform"/>
            <consortium name="The Broad Institute Genome Sequencing Center for Infectious Disease"/>
            <person name="Wu L."/>
            <person name="Ma J."/>
        </authorList>
    </citation>
    <scope>NUCLEOTIDE SEQUENCE [LARGE SCALE GENOMIC DNA]</scope>
    <source>
        <strain evidence="3 4">JCM 14546</strain>
    </source>
</reference>
<dbReference type="SMART" id="SM00257">
    <property type="entry name" value="LysM"/>
    <property type="match status" value="2"/>
</dbReference>
<dbReference type="PANTHER" id="PTHR33734:SF22">
    <property type="entry name" value="MEMBRANE-BOUND LYTIC MUREIN TRANSGLYCOSYLASE D"/>
    <property type="match status" value="1"/>
</dbReference>
<feature type="region of interest" description="Disordered" evidence="1">
    <location>
        <begin position="154"/>
        <end position="183"/>
    </location>
</feature>
<protein>
    <recommendedName>
        <fullName evidence="2">LysM domain-containing protein</fullName>
    </recommendedName>
</protein>
<dbReference type="Gene3D" id="1.10.530.10">
    <property type="match status" value="1"/>
</dbReference>
<dbReference type="InterPro" id="IPR008258">
    <property type="entry name" value="Transglycosylase_SLT_dom_1"/>
</dbReference>
<feature type="compositionally biased region" description="Basic and acidic residues" evidence="1">
    <location>
        <begin position="171"/>
        <end position="183"/>
    </location>
</feature>
<dbReference type="CDD" id="cd00254">
    <property type="entry name" value="LT-like"/>
    <property type="match status" value="1"/>
</dbReference>
<proteinExistence type="predicted"/>
<feature type="domain" description="LysM" evidence="2">
    <location>
        <begin position="108"/>
        <end position="152"/>
    </location>
</feature>
<dbReference type="SUPFAM" id="SSF53955">
    <property type="entry name" value="Lysozyme-like"/>
    <property type="match status" value="1"/>
</dbReference>
<dbReference type="InterPro" id="IPR018392">
    <property type="entry name" value="LysM"/>
</dbReference>
<evidence type="ECO:0000256" key="1">
    <source>
        <dbReference type="SAM" id="MobiDB-lite"/>
    </source>
</evidence>
<organism evidence="3 4">
    <name type="scientific">Brevibacterium samyangense</name>
    <dbReference type="NCBI Taxonomy" id="366888"/>
    <lineage>
        <taxon>Bacteria</taxon>
        <taxon>Bacillati</taxon>
        <taxon>Actinomycetota</taxon>
        <taxon>Actinomycetes</taxon>
        <taxon>Micrococcales</taxon>
        <taxon>Brevibacteriaceae</taxon>
        <taxon>Brevibacterium</taxon>
    </lineage>
</organism>
<evidence type="ECO:0000313" key="4">
    <source>
        <dbReference type="Proteomes" id="UP001500755"/>
    </source>
</evidence>
<dbReference type="PANTHER" id="PTHR33734">
    <property type="entry name" value="LYSM DOMAIN-CONTAINING GPI-ANCHORED PROTEIN 2"/>
    <property type="match status" value="1"/>
</dbReference>
<dbReference type="InterPro" id="IPR036779">
    <property type="entry name" value="LysM_dom_sf"/>
</dbReference>
<dbReference type="PROSITE" id="PS51782">
    <property type="entry name" value="LYSM"/>
    <property type="match status" value="2"/>
</dbReference>
<gene>
    <name evidence="3" type="ORF">GCM10009755_14370</name>
</gene>
<dbReference type="Pfam" id="PF01464">
    <property type="entry name" value="SLT"/>
    <property type="match status" value="1"/>
</dbReference>
<comment type="caution">
    <text evidence="3">The sequence shown here is derived from an EMBL/GenBank/DDBJ whole genome shotgun (WGS) entry which is preliminary data.</text>
</comment>
<feature type="region of interest" description="Disordered" evidence="1">
    <location>
        <begin position="1"/>
        <end position="22"/>
    </location>
</feature>
<keyword evidence="4" id="KW-1185">Reference proteome</keyword>
<sequence>MPAPTTDAPSTDTATAAAGVPASAGATTAVRTLNGPGFISGTVTEAVPVSHGGRTYQVREGDTLIGIAKKHGVSVPALLDLNSLSSNAFIHPGQVLSLPEKSGTPAPAGHVVKSGETLGGIANRYDTSVEALQKANAMGVSTIIRIGELLSLSGSGATSTRPAEETPDDSELPKLPKSFEGREYPDDVHTAARVNKDTLQSMDLPSKSEIKDMVRDTASRMGVDPALALALAEQESGFQQGVVSPANAIGVMQVIPTSGEWAEMLTGETIDLLDTQDNITAGIAIIRWQLQNAEGEQQALAGYYQGLGSVRDNGMYSDTKRYVTNVQVLKERYRSESDR</sequence>
<dbReference type="SUPFAM" id="SSF54106">
    <property type="entry name" value="LysM domain"/>
    <property type="match status" value="2"/>
</dbReference>
<dbReference type="Pfam" id="PF01476">
    <property type="entry name" value="LysM"/>
    <property type="match status" value="2"/>
</dbReference>
<dbReference type="CDD" id="cd00118">
    <property type="entry name" value="LysM"/>
    <property type="match status" value="2"/>
</dbReference>
<accession>A0ABN2TDA2</accession>
<dbReference type="Proteomes" id="UP001500755">
    <property type="component" value="Unassembled WGS sequence"/>
</dbReference>
<name>A0ABN2TDA2_9MICO</name>
<evidence type="ECO:0000313" key="3">
    <source>
        <dbReference type="EMBL" id="GAA2005717.1"/>
    </source>
</evidence>